<proteinExistence type="inferred from homology"/>
<organism evidence="6 7">
    <name type="scientific">Microbacterium betulae</name>
    <dbReference type="NCBI Taxonomy" id="2981139"/>
    <lineage>
        <taxon>Bacteria</taxon>
        <taxon>Bacillati</taxon>
        <taxon>Actinomycetota</taxon>
        <taxon>Actinomycetes</taxon>
        <taxon>Micrococcales</taxon>
        <taxon>Microbacteriaceae</taxon>
        <taxon>Microbacterium</taxon>
    </lineage>
</organism>
<feature type="binding site" evidence="4">
    <location>
        <position position="302"/>
    </location>
    <ligand>
        <name>S-adenosyl-L-methionine</name>
        <dbReference type="ChEBI" id="CHEBI:59789"/>
    </ligand>
</feature>
<evidence type="ECO:0000256" key="4">
    <source>
        <dbReference type="PROSITE-ProRule" id="PRU01024"/>
    </source>
</evidence>
<dbReference type="PANTHER" id="PTHR11061">
    <property type="entry name" value="RNA M5U METHYLTRANSFERASE"/>
    <property type="match status" value="1"/>
</dbReference>
<feature type="binding site" evidence="4">
    <location>
        <position position="243"/>
    </location>
    <ligand>
        <name>S-adenosyl-L-methionine</name>
        <dbReference type="ChEBI" id="CHEBI:59789"/>
    </ligand>
</feature>
<dbReference type="EMBL" id="CP118157">
    <property type="protein sequence ID" value="WOF24151.1"/>
    <property type="molecule type" value="Genomic_DNA"/>
</dbReference>
<comment type="similarity">
    <text evidence="4">Belongs to the class I-like SAM-binding methyltransferase superfamily. RNA M5U methyltransferase family.</text>
</comment>
<dbReference type="InterPro" id="IPR012340">
    <property type="entry name" value="NA-bd_OB-fold"/>
</dbReference>
<evidence type="ECO:0000313" key="7">
    <source>
        <dbReference type="Proteomes" id="UP001305498"/>
    </source>
</evidence>
<gene>
    <name evidence="6" type="ORF">N8K70_05620</name>
</gene>
<dbReference type="AlphaFoldDB" id="A0AA97I5V3"/>
<dbReference type="KEGG" id="mbet:N8K70_05620"/>
<dbReference type="Gene3D" id="3.40.50.150">
    <property type="entry name" value="Vaccinia Virus protein VP39"/>
    <property type="match status" value="1"/>
</dbReference>
<evidence type="ECO:0000259" key="5">
    <source>
        <dbReference type="PROSITE" id="PS50926"/>
    </source>
</evidence>
<dbReference type="GO" id="GO:0070475">
    <property type="term" value="P:rRNA base methylation"/>
    <property type="evidence" value="ECO:0007669"/>
    <property type="project" value="TreeGrafter"/>
</dbReference>
<name>A0AA97I5V3_9MICO</name>
<dbReference type="InterPro" id="IPR002792">
    <property type="entry name" value="TRAM_dom"/>
</dbReference>
<dbReference type="SUPFAM" id="SSF50249">
    <property type="entry name" value="Nucleic acid-binding proteins"/>
    <property type="match status" value="1"/>
</dbReference>
<protein>
    <submittedName>
        <fullName evidence="6">TRAM domain-containing protein</fullName>
    </submittedName>
</protein>
<evidence type="ECO:0000256" key="1">
    <source>
        <dbReference type="ARBA" id="ARBA00022603"/>
    </source>
</evidence>
<dbReference type="InterPro" id="IPR029063">
    <property type="entry name" value="SAM-dependent_MTases_sf"/>
</dbReference>
<keyword evidence="2 4" id="KW-0808">Transferase</keyword>
<evidence type="ECO:0000256" key="3">
    <source>
        <dbReference type="ARBA" id="ARBA00022691"/>
    </source>
</evidence>
<feature type="domain" description="TRAM" evidence="5">
    <location>
        <begin position="1"/>
        <end position="58"/>
    </location>
</feature>
<keyword evidence="1 4" id="KW-0489">Methyltransferase</keyword>
<feature type="active site" description="Nucleophile" evidence="4">
    <location>
        <position position="382"/>
    </location>
</feature>
<feature type="binding site" evidence="4">
    <location>
        <position position="355"/>
    </location>
    <ligand>
        <name>S-adenosyl-L-methionine</name>
        <dbReference type="ChEBI" id="CHEBI:59789"/>
    </ligand>
</feature>
<dbReference type="Pfam" id="PF01938">
    <property type="entry name" value="TRAM"/>
    <property type="match status" value="1"/>
</dbReference>
<dbReference type="Proteomes" id="UP001305498">
    <property type="component" value="Chromosome"/>
</dbReference>
<dbReference type="InterPro" id="IPR010280">
    <property type="entry name" value="U5_MeTrfase_fam"/>
</dbReference>
<dbReference type="GO" id="GO:0070041">
    <property type="term" value="F:rRNA (uridine-C5-)-methyltransferase activity"/>
    <property type="evidence" value="ECO:0007669"/>
    <property type="project" value="TreeGrafter"/>
</dbReference>
<dbReference type="Pfam" id="PF05958">
    <property type="entry name" value="tRNA_U5-meth_tr"/>
    <property type="match status" value="1"/>
</dbReference>
<dbReference type="RefSeq" id="WP_317140623.1">
    <property type="nucleotide sequence ID" value="NZ_CP118157.1"/>
</dbReference>
<accession>A0AA97I5V3</accession>
<keyword evidence="7" id="KW-1185">Reference proteome</keyword>
<dbReference type="SUPFAM" id="SSF53335">
    <property type="entry name" value="S-adenosyl-L-methionine-dependent methyltransferases"/>
    <property type="match status" value="1"/>
</dbReference>
<feature type="binding site" evidence="4">
    <location>
        <position position="278"/>
    </location>
    <ligand>
        <name>S-adenosyl-L-methionine</name>
        <dbReference type="ChEBI" id="CHEBI:59789"/>
    </ligand>
</feature>
<sequence length="425" mass="46130">MQSEDVLELEVTGIAHGGVFVARHEGRVVFVPDAVPGERIRARVVEVKKSFARAEALDVLDASPHRRAHVWREADIERAPADRVGGADLGHIELSHQRALKLRVLEEAFERFAGGGVEASIEAPALDGELETGDGTRWRTRVGLHVDDEGRVGPFAARSHRVVDVGSHPLATASIEAAALALGREREGRIDLVQPSDGEVRVIRRPERLRRGRLRPPARPEPEPVIERVGDRAFRVDAEGFWQVHRLAAGVLHRAVRERLRDIAPGGVAADAWHLDLYGGVGLFADAIASSADGDVRVTTVESSARATRHAQENLERHPRAEAVTARAERWLAGVAAHADAADRAAIRRGVTLLDPPRAGAGREVVDGVAELGPEAVVYVACDPVALARDVGLFRAHGYTTDRVRAFDLFPNSHHSEAIAVLRRA</sequence>
<dbReference type="PROSITE" id="PS50926">
    <property type="entry name" value="TRAM"/>
    <property type="match status" value="1"/>
</dbReference>
<dbReference type="Gene3D" id="2.40.50.140">
    <property type="entry name" value="Nucleic acid-binding proteins"/>
    <property type="match status" value="1"/>
</dbReference>
<dbReference type="PANTHER" id="PTHR11061:SF30">
    <property type="entry name" value="TRNA (URACIL(54)-C(5))-METHYLTRANSFERASE"/>
    <property type="match status" value="1"/>
</dbReference>
<evidence type="ECO:0000256" key="2">
    <source>
        <dbReference type="ARBA" id="ARBA00022679"/>
    </source>
</evidence>
<dbReference type="PROSITE" id="PS51687">
    <property type="entry name" value="SAM_MT_RNA_M5U"/>
    <property type="match status" value="1"/>
</dbReference>
<keyword evidence="3 4" id="KW-0949">S-adenosyl-L-methionine</keyword>
<reference evidence="6 7" key="1">
    <citation type="submission" date="2023-02" db="EMBL/GenBank/DDBJ databases">
        <title>Microbacterium betulae sp. nov., isolated from birch wood.</title>
        <authorList>
            <person name="Pasciak M."/>
            <person name="Pawlik K.J."/>
            <person name="Martynowski D."/>
            <person name="Laczmanski L."/>
            <person name="Ciekot J."/>
            <person name="Szponar B."/>
            <person name="Wojcik-Fatla A."/>
            <person name="Mackiewicz B."/>
            <person name="Farian E."/>
            <person name="Cholewa G."/>
            <person name="Cholewa A."/>
            <person name="Dutkiewicz J."/>
        </authorList>
    </citation>
    <scope>NUCLEOTIDE SEQUENCE [LARGE SCALE GENOMIC DNA]</scope>
    <source>
        <strain evidence="6 7">AB</strain>
    </source>
</reference>
<evidence type="ECO:0000313" key="6">
    <source>
        <dbReference type="EMBL" id="WOF24151.1"/>
    </source>
</evidence>